<keyword evidence="4" id="KW-0472">Membrane</keyword>
<dbReference type="OrthoDB" id="952521at2"/>
<protein>
    <recommendedName>
        <fullName evidence="6">NarX-like N-terminal domain-containing protein</fullName>
    </recommendedName>
</protein>
<feature type="signal peptide" evidence="5">
    <location>
        <begin position="1"/>
        <end position="29"/>
    </location>
</feature>
<dbReference type="AlphaFoldDB" id="A0A6M4A6C8"/>
<feature type="domain" description="NarX-like N-terminal" evidence="6">
    <location>
        <begin position="150"/>
        <end position="230"/>
    </location>
</feature>
<dbReference type="Proteomes" id="UP000274350">
    <property type="component" value="Chromosome"/>
</dbReference>
<evidence type="ECO:0000313" key="7">
    <source>
        <dbReference type="EMBL" id="QJQ06866.1"/>
    </source>
</evidence>
<keyword evidence="3" id="KW-1133">Transmembrane helix</keyword>
<dbReference type="KEGG" id="upi:EJG51_014600"/>
<organism evidence="7 8">
    <name type="scientific">Undibacterium piscinae</name>
    <dbReference type="NCBI Taxonomy" id="2495591"/>
    <lineage>
        <taxon>Bacteria</taxon>
        <taxon>Pseudomonadati</taxon>
        <taxon>Pseudomonadota</taxon>
        <taxon>Betaproteobacteria</taxon>
        <taxon>Burkholderiales</taxon>
        <taxon>Oxalobacteraceae</taxon>
        <taxon>Undibacterium</taxon>
    </lineage>
</organism>
<proteinExistence type="predicted"/>
<keyword evidence="8" id="KW-1185">Reference proteome</keyword>
<dbReference type="GO" id="GO:0016020">
    <property type="term" value="C:membrane"/>
    <property type="evidence" value="ECO:0007669"/>
    <property type="project" value="UniProtKB-SubCell"/>
</dbReference>
<dbReference type="Pfam" id="PF13675">
    <property type="entry name" value="PilJ"/>
    <property type="match status" value="2"/>
</dbReference>
<keyword evidence="2" id="KW-0812">Transmembrane</keyword>
<name>A0A6M4A6C8_9BURK</name>
<keyword evidence="5" id="KW-0732">Signal</keyword>
<gene>
    <name evidence="7" type="ORF">EJG51_014600</name>
</gene>
<reference evidence="7 8" key="1">
    <citation type="journal article" date="2019" name="Int. J. Syst. Evol. Microbiol.">
        <title>Undibacterium piscinae sp. nov., isolated from Korean shiner intestine.</title>
        <authorList>
            <person name="Lee S.Y."/>
            <person name="Kang W."/>
            <person name="Kim P.S."/>
            <person name="Kim H.S."/>
            <person name="Sung H."/>
            <person name="Shin N.R."/>
            <person name="Whon T.W."/>
            <person name="Yun J.H."/>
            <person name="Lee J.Y."/>
            <person name="Lee J.Y."/>
            <person name="Jung M.J."/>
            <person name="Jeong Y.S."/>
            <person name="Tak E.J."/>
            <person name="Han J.E."/>
            <person name="Hyun D.W."/>
            <person name="Kang M.S."/>
            <person name="Lee K.E."/>
            <person name="Lee B.H."/>
            <person name="Bae J.W."/>
        </authorList>
    </citation>
    <scope>NUCLEOTIDE SEQUENCE [LARGE SCALE GENOMIC DNA]</scope>
    <source>
        <strain evidence="7 8">S11R28</strain>
    </source>
</reference>
<dbReference type="EMBL" id="CP051152">
    <property type="protein sequence ID" value="QJQ06866.1"/>
    <property type="molecule type" value="Genomic_DNA"/>
</dbReference>
<evidence type="ECO:0000256" key="3">
    <source>
        <dbReference type="ARBA" id="ARBA00022989"/>
    </source>
</evidence>
<evidence type="ECO:0000256" key="2">
    <source>
        <dbReference type="ARBA" id="ARBA00022692"/>
    </source>
</evidence>
<evidence type="ECO:0000259" key="6">
    <source>
        <dbReference type="Pfam" id="PF13675"/>
    </source>
</evidence>
<evidence type="ECO:0000256" key="1">
    <source>
        <dbReference type="ARBA" id="ARBA00004141"/>
    </source>
</evidence>
<evidence type="ECO:0000313" key="8">
    <source>
        <dbReference type="Proteomes" id="UP000274350"/>
    </source>
</evidence>
<accession>A0A6M4A6C8</accession>
<evidence type="ECO:0000256" key="4">
    <source>
        <dbReference type="ARBA" id="ARBA00023136"/>
    </source>
</evidence>
<sequence>MHCTANRRTFLIRGSVLIAGTSLMSLAFAKIEDINDAINKSGRQRMLSQRLTKAYLQMGQGVAPEASRKILAASIVTFENQLTELSAFAPTAENKQVLQTMEKNWSTYKTLLSTTEPNPGAARNLMLQSDEMLALAQTATVQLEKHSGTSSGKLVNIAGRQRMLSQRMAKYYQALQWGVAPPDGIAKLDLARKDFVAGMALLSAAPANTAKIQEGLALVQQQWLFFDHALQQFGEASAGKQLLLSNVATSSERILEVMDGVTALYQKLA</sequence>
<feature type="chain" id="PRO_5027096994" description="NarX-like N-terminal domain-containing protein" evidence="5">
    <location>
        <begin position="30"/>
        <end position="269"/>
    </location>
</feature>
<dbReference type="InterPro" id="IPR029095">
    <property type="entry name" value="NarX-like_N"/>
</dbReference>
<comment type="subcellular location">
    <subcellularLocation>
        <location evidence="1">Membrane</location>
        <topology evidence="1">Multi-pass membrane protein</topology>
    </subcellularLocation>
</comment>
<evidence type="ECO:0000256" key="5">
    <source>
        <dbReference type="SAM" id="SignalP"/>
    </source>
</evidence>
<feature type="domain" description="NarX-like N-terminal" evidence="6">
    <location>
        <begin position="30"/>
        <end position="119"/>
    </location>
</feature>